<evidence type="ECO:0000256" key="4">
    <source>
        <dbReference type="RuleBase" id="RU362118"/>
    </source>
</evidence>
<comment type="similarity">
    <text evidence="2 4">Belongs to the trans-sulfuration enzymes family.</text>
</comment>
<sequence length="402" mass="42599">MSDHTRGSQDGDSSLALATLAIHGGQAPDPSTGAVMPPIYATSTYAQPSPGQHSGFEYSRTQNPTRFAYERCIAALEGGSRGFAFASGMAATATVLELLDSGDHVIAMDDLYGGSYRLFERVRKRSAGLDFSFVDLTDPAAFEAAITPKTKLVWIETPTNPMLKIVDIAAIAQIARARGLKVVVDNTFASPMLQRPLSLGAHLVVHSATKYLNGHSDMVGGVAVVGDDAELAEQLAFLQNSAGAVQGPFDSFLALRGLKTLHLRMKAHCDNALALAQWLQTQDTVAKVIYPGLTTHPQHALAAKQMTGFGGIISFELKGGAVAAKSFCERTRLFTLAESLGGVESLVNVPALMTHASIPVERRARLGITDGLVRLSVGVEEIGDLASDLDSTFISVNGFSAR</sequence>
<dbReference type="EMBL" id="SHMF01000002">
    <property type="protein sequence ID" value="TAA35279.1"/>
    <property type="molecule type" value="Genomic_DNA"/>
</dbReference>
<accession>A0A4Q9TI41</accession>
<dbReference type="PIRSF" id="PIRSF001434">
    <property type="entry name" value="CGS"/>
    <property type="match status" value="1"/>
</dbReference>
<dbReference type="FunFam" id="3.40.640.10:FF:000009">
    <property type="entry name" value="Cystathionine gamma-synthase homolog"/>
    <property type="match status" value="1"/>
</dbReference>
<dbReference type="GO" id="GO:0005737">
    <property type="term" value="C:cytoplasm"/>
    <property type="evidence" value="ECO:0007669"/>
    <property type="project" value="TreeGrafter"/>
</dbReference>
<gene>
    <name evidence="5" type="ORF">EA656_06130</name>
</gene>
<evidence type="ECO:0000256" key="1">
    <source>
        <dbReference type="ARBA" id="ARBA00001933"/>
    </source>
</evidence>
<dbReference type="InterPro" id="IPR000277">
    <property type="entry name" value="Cys/Met-Metab_PyrdxlP-dep_enz"/>
</dbReference>
<dbReference type="PANTHER" id="PTHR11808:SF15">
    <property type="entry name" value="CYSTATHIONINE GAMMA-LYASE"/>
    <property type="match status" value="1"/>
</dbReference>
<dbReference type="InterPro" id="IPR015424">
    <property type="entry name" value="PyrdxlP-dep_Trfase"/>
</dbReference>
<evidence type="ECO:0000313" key="6">
    <source>
        <dbReference type="Proteomes" id="UP000292087"/>
    </source>
</evidence>
<comment type="cofactor">
    <cofactor evidence="1 4">
        <name>pyridoxal 5'-phosphate</name>
        <dbReference type="ChEBI" id="CHEBI:597326"/>
    </cofactor>
</comment>
<dbReference type="SUPFAM" id="SSF53383">
    <property type="entry name" value="PLP-dependent transferases"/>
    <property type="match status" value="1"/>
</dbReference>
<comment type="caution">
    <text evidence="5">The sequence shown here is derived from an EMBL/GenBank/DDBJ whole genome shotgun (WGS) entry which is preliminary data.</text>
</comment>
<evidence type="ECO:0000256" key="2">
    <source>
        <dbReference type="ARBA" id="ARBA00009077"/>
    </source>
</evidence>
<dbReference type="CDD" id="cd00614">
    <property type="entry name" value="CGS_like"/>
    <property type="match status" value="1"/>
</dbReference>
<organism evidence="5 6">
    <name type="scientific">Pseudoxanthomonas winnipegensis</name>
    <dbReference type="NCBI Taxonomy" id="2480810"/>
    <lineage>
        <taxon>Bacteria</taxon>
        <taxon>Pseudomonadati</taxon>
        <taxon>Pseudomonadota</taxon>
        <taxon>Gammaproteobacteria</taxon>
        <taxon>Lysobacterales</taxon>
        <taxon>Lysobacteraceae</taxon>
        <taxon>Pseudoxanthomonas</taxon>
    </lineage>
</organism>
<dbReference type="GO" id="GO:0004123">
    <property type="term" value="F:cystathionine gamma-lyase activity"/>
    <property type="evidence" value="ECO:0007669"/>
    <property type="project" value="TreeGrafter"/>
</dbReference>
<dbReference type="PANTHER" id="PTHR11808">
    <property type="entry name" value="TRANS-SULFURATION ENZYME FAMILY MEMBER"/>
    <property type="match status" value="1"/>
</dbReference>
<evidence type="ECO:0000313" key="5">
    <source>
        <dbReference type="EMBL" id="TAA35279.1"/>
    </source>
</evidence>
<dbReference type="NCBIfam" id="NF005871">
    <property type="entry name" value="PRK07811.1"/>
    <property type="match status" value="1"/>
</dbReference>
<dbReference type="InterPro" id="IPR015421">
    <property type="entry name" value="PyrdxlP-dep_Trfase_major"/>
</dbReference>
<dbReference type="Pfam" id="PF01053">
    <property type="entry name" value="Cys_Met_Meta_PP"/>
    <property type="match status" value="1"/>
</dbReference>
<dbReference type="RefSeq" id="WP_130523083.1">
    <property type="nucleotide sequence ID" value="NZ_SHLZ01000008.1"/>
</dbReference>
<dbReference type="FunFam" id="3.90.1150.10:FF:000008">
    <property type="entry name" value="Cystathionine gamma-synthase"/>
    <property type="match status" value="1"/>
</dbReference>
<dbReference type="AlphaFoldDB" id="A0A4Q8LV24"/>
<accession>A0A4Q8LV24</accession>
<name>A0A4Q8LV24_9GAMM</name>
<dbReference type="InterPro" id="IPR015422">
    <property type="entry name" value="PyrdxlP-dep_Trfase_small"/>
</dbReference>
<dbReference type="EC" id="2.5.1.48" evidence="5"/>
<dbReference type="GO" id="GO:0030170">
    <property type="term" value="F:pyridoxal phosphate binding"/>
    <property type="evidence" value="ECO:0007669"/>
    <property type="project" value="InterPro"/>
</dbReference>
<keyword evidence="3 4" id="KW-0663">Pyridoxal phosphate</keyword>
<dbReference type="Gene3D" id="3.90.1150.10">
    <property type="entry name" value="Aspartate Aminotransferase, domain 1"/>
    <property type="match status" value="1"/>
</dbReference>
<dbReference type="GO" id="GO:0019346">
    <property type="term" value="P:transsulfuration"/>
    <property type="evidence" value="ECO:0007669"/>
    <property type="project" value="InterPro"/>
</dbReference>
<protein>
    <submittedName>
        <fullName evidence="5">Cystathionine gamma-synthase</fullName>
        <ecNumber evidence="5">2.5.1.48</ecNumber>
    </submittedName>
</protein>
<dbReference type="GO" id="GO:0003962">
    <property type="term" value="F:cystathionine gamma-synthase activity"/>
    <property type="evidence" value="ECO:0007669"/>
    <property type="project" value="UniProtKB-EC"/>
</dbReference>
<dbReference type="GO" id="GO:0019343">
    <property type="term" value="P:cysteine biosynthetic process via cystathionine"/>
    <property type="evidence" value="ECO:0007669"/>
    <property type="project" value="TreeGrafter"/>
</dbReference>
<keyword evidence="5" id="KW-0808">Transferase</keyword>
<evidence type="ECO:0000256" key="3">
    <source>
        <dbReference type="ARBA" id="ARBA00022898"/>
    </source>
</evidence>
<dbReference type="Gene3D" id="3.40.640.10">
    <property type="entry name" value="Type I PLP-dependent aspartate aminotransferase-like (Major domain)"/>
    <property type="match status" value="1"/>
</dbReference>
<proteinExistence type="inferred from homology"/>
<dbReference type="Proteomes" id="UP000292087">
    <property type="component" value="Unassembled WGS sequence"/>
</dbReference>
<reference evidence="5 6" key="1">
    <citation type="submission" date="2019-02" db="EMBL/GenBank/DDBJ databases">
        <title>WGS of Pseudoxanthomonas species novum from clinical isolates.</title>
        <authorList>
            <person name="Bernier A.-M."/>
            <person name="Bernard K."/>
            <person name="Vachon A."/>
        </authorList>
    </citation>
    <scope>NUCLEOTIDE SEQUENCE [LARGE SCALE GENOMIC DNA]</scope>
    <source>
        <strain evidence="5 6">NML140781</strain>
    </source>
</reference>